<evidence type="ECO:0000313" key="2">
    <source>
        <dbReference type="Proteomes" id="UP000278222"/>
    </source>
</evidence>
<dbReference type="InterPro" id="IPR019660">
    <property type="entry name" value="Put_sensory_transdc_reg_YbjN"/>
</dbReference>
<gene>
    <name evidence="1" type="ORF">EDC65_3814</name>
</gene>
<reference evidence="1 2" key="1">
    <citation type="submission" date="2018-11" db="EMBL/GenBank/DDBJ databases">
        <title>Genomic Encyclopedia of Type Strains, Phase IV (KMG-IV): sequencing the most valuable type-strain genomes for metagenomic binning, comparative biology and taxonomic classification.</title>
        <authorList>
            <person name="Goeker M."/>
        </authorList>
    </citation>
    <scope>NUCLEOTIDE SEQUENCE [LARGE SCALE GENOMIC DNA]</scope>
    <source>
        <strain evidence="1 2">DSM 5900</strain>
    </source>
</reference>
<name>A0A3N1L0J1_9PROT</name>
<dbReference type="Pfam" id="PF10722">
    <property type="entry name" value="YbjN"/>
    <property type="match status" value="1"/>
</dbReference>
<dbReference type="EMBL" id="RJKX01000015">
    <property type="protein sequence ID" value="ROP84460.1"/>
    <property type="molecule type" value="Genomic_DNA"/>
</dbReference>
<evidence type="ECO:0008006" key="3">
    <source>
        <dbReference type="Google" id="ProtNLM"/>
    </source>
</evidence>
<dbReference type="AlphaFoldDB" id="A0A3N1L0J1"/>
<dbReference type="Proteomes" id="UP000278222">
    <property type="component" value="Unassembled WGS sequence"/>
</dbReference>
<dbReference type="RefSeq" id="WP_123692408.1">
    <property type="nucleotide sequence ID" value="NZ_AP019700.1"/>
</dbReference>
<dbReference type="CDD" id="cd17033">
    <property type="entry name" value="DR1245-like"/>
    <property type="match status" value="1"/>
</dbReference>
<dbReference type="OrthoDB" id="9792176at2"/>
<comment type="caution">
    <text evidence="1">The sequence shown here is derived from an EMBL/GenBank/DDBJ whole genome shotgun (WGS) entry which is preliminary data.</text>
</comment>
<sequence length="168" mass="18587">MTITSASEMSAPAANPIDLVEEIVAANEWAHERASDDEMFVEIGGRWCDYRLFFVWQPDMNALLFSCGFEMKVPRNRRAAVFELLSLVNEKLWLGHFDLAGDSSQPSFRHALLLRGSLGASVEQVEDLVDAALSECERFYPAFQFVVWGGKAPGEALTAAMIDPVGEA</sequence>
<keyword evidence="2" id="KW-1185">Reference proteome</keyword>
<accession>A0A3N1L0J1</accession>
<protein>
    <recommendedName>
        <fullName evidence="3">Sensory transduction regulator</fullName>
    </recommendedName>
</protein>
<proteinExistence type="predicted"/>
<evidence type="ECO:0000313" key="1">
    <source>
        <dbReference type="EMBL" id="ROP84460.1"/>
    </source>
</evidence>
<organism evidence="1 2">
    <name type="scientific">Stella humosa</name>
    <dbReference type="NCBI Taxonomy" id="94"/>
    <lineage>
        <taxon>Bacteria</taxon>
        <taxon>Pseudomonadati</taxon>
        <taxon>Pseudomonadota</taxon>
        <taxon>Alphaproteobacteria</taxon>
        <taxon>Rhodospirillales</taxon>
        <taxon>Stellaceae</taxon>
        <taxon>Stella</taxon>
    </lineage>
</organism>